<proteinExistence type="predicted"/>
<keyword evidence="2" id="KW-1185">Reference proteome</keyword>
<organism evidence="1 2">
    <name type="scientific">Hyalomma asiaticum</name>
    <name type="common">Tick</name>
    <dbReference type="NCBI Taxonomy" id="266040"/>
    <lineage>
        <taxon>Eukaryota</taxon>
        <taxon>Metazoa</taxon>
        <taxon>Ecdysozoa</taxon>
        <taxon>Arthropoda</taxon>
        <taxon>Chelicerata</taxon>
        <taxon>Arachnida</taxon>
        <taxon>Acari</taxon>
        <taxon>Parasitiformes</taxon>
        <taxon>Ixodida</taxon>
        <taxon>Ixodoidea</taxon>
        <taxon>Ixodidae</taxon>
        <taxon>Hyalomminae</taxon>
        <taxon>Hyalomma</taxon>
    </lineage>
</organism>
<comment type="caution">
    <text evidence="1">The sequence shown here is derived from an EMBL/GenBank/DDBJ whole genome shotgun (WGS) entry which is preliminary data.</text>
</comment>
<dbReference type="Proteomes" id="UP000821845">
    <property type="component" value="Chromosome 9"/>
</dbReference>
<accession>A0ACB7RLT8</accession>
<reference evidence="1" key="1">
    <citation type="submission" date="2020-05" db="EMBL/GenBank/DDBJ databases">
        <title>Large-scale comparative analyses of tick genomes elucidate their genetic diversity and vector capacities.</title>
        <authorList>
            <person name="Jia N."/>
            <person name="Wang J."/>
            <person name="Shi W."/>
            <person name="Du L."/>
            <person name="Sun Y."/>
            <person name="Zhan W."/>
            <person name="Jiang J."/>
            <person name="Wang Q."/>
            <person name="Zhang B."/>
            <person name="Ji P."/>
            <person name="Sakyi L.B."/>
            <person name="Cui X."/>
            <person name="Yuan T."/>
            <person name="Jiang B."/>
            <person name="Yang W."/>
            <person name="Lam T.T.-Y."/>
            <person name="Chang Q."/>
            <person name="Ding S."/>
            <person name="Wang X."/>
            <person name="Zhu J."/>
            <person name="Ruan X."/>
            <person name="Zhao L."/>
            <person name="Wei J."/>
            <person name="Que T."/>
            <person name="Du C."/>
            <person name="Cheng J."/>
            <person name="Dai P."/>
            <person name="Han X."/>
            <person name="Huang E."/>
            <person name="Gao Y."/>
            <person name="Liu J."/>
            <person name="Shao H."/>
            <person name="Ye R."/>
            <person name="Li L."/>
            <person name="Wei W."/>
            <person name="Wang X."/>
            <person name="Wang C."/>
            <person name="Yang T."/>
            <person name="Huo Q."/>
            <person name="Li W."/>
            <person name="Guo W."/>
            <person name="Chen H."/>
            <person name="Zhou L."/>
            <person name="Ni X."/>
            <person name="Tian J."/>
            <person name="Zhou Y."/>
            <person name="Sheng Y."/>
            <person name="Liu T."/>
            <person name="Pan Y."/>
            <person name="Xia L."/>
            <person name="Li J."/>
            <person name="Zhao F."/>
            <person name="Cao W."/>
        </authorList>
    </citation>
    <scope>NUCLEOTIDE SEQUENCE</scope>
    <source>
        <strain evidence="1">Hyas-2018</strain>
    </source>
</reference>
<gene>
    <name evidence="1" type="ORF">HPB50_019417</name>
</gene>
<dbReference type="EMBL" id="CM023489">
    <property type="protein sequence ID" value="KAH6922829.1"/>
    <property type="molecule type" value="Genomic_DNA"/>
</dbReference>
<protein>
    <submittedName>
        <fullName evidence="1">Uncharacterized protein</fullName>
    </submittedName>
</protein>
<name>A0ACB7RLT8_HYAAI</name>
<evidence type="ECO:0000313" key="1">
    <source>
        <dbReference type="EMBL" id="KAH6922829.1"/>
    </source>
</evidence>
<sequence length="204" mass="23162">MALNSIEAEEAAIPATVDYVREKADRPLTTESSTRRSRHFAINVRAERSVVTPLTSYVVSTETYSLAQRSLRRCSGQSRPSSVTIMAPEAVVCSSCEAPCEEKNQQDTVATECEEEEEDAVMSCCEMPCDSSSDKDPDDMIKSSRIVDLFDSATECVYSLFFCGYRSLFLDTYQFEDFIFYSLWMLCLHFCINEKMPNDTRHYT</sequence>
<evidence type="ECO:0000313" key="2">
    <source>
        <dbReference type="Proteomes" id="UP000821845"/>
    </source>
</evidence>